<dbReference type="GO" id="GO:0003677">
    <property type="term" value="F:DNA binding"/>
    <property type="evidence" value="ECO:0007669"/>
    <property type="project" value="InterPro"/>
</dbReference>
<dbReference type="PANTHER" id="PTHR34322">
    <property type="entry name" value="TRANSPOSASE, Y1_TNP DOMAIN-CONTAINING"/>
    <property type="match status" value="1"/>
</dbReference>
<evidence type="ECO:0000313" key="2">
    <source>
        <dbReference type="EMBL" id="KFN41406.1"/>
    </source>
</evidence>
<dbReference type="RefSeq" id="WP_022968105.1">
    <property type="nucleotide sequence ID" value="NZ_ATVD01000001.1"/>
</dbReference>
<gene>
    <name evidence="2" type="ORF">N789_05890</name>
</gene>
<evidence type="ECO:0000259" key="1">
    <source>
        <dbReference type="SMART" id="SM01321"/>
    </source>
</evidence>
<dbReference type="eggNOG" id="COG1943">
    <property type="taxonomic scope" value="Bacteria"/>
</dbReference>
<dbReference type="Proteomes" id="UP000029385">
    <property type="component" value="Unassembled WGS sequence"/>
</dbReference>
<dbReference type="SMART" id="SM01321">
    <property type="entry name" value="Y1_Tnp"/>
    <property type="match status" value="1"/>
</dbReference>
<dbReference type="GO" id="GO:0006313">
    <property type="term" value="P:DNA transposition"/>
    <property type="evidence" value="ECO:0007669"/>
    <property type="project" value="InterPro"/>
</dbReference>
<dbReference type="SUPFAM" id="SSF143422">
    <property type="entry name" value="Transposase IS200-like"/>
    <property type="match status" value="1"/>
</dbReference>
<dbReference type="InterPro" id="IPR002686">
    <property type="entry name" value="Transposase_17"/>
</dbReference>
<dbReference type="AlphaFoldDB" id="A0A091APW5"/>
<dbReference type="PATRIC" id="fig|1121015.4.peg.2842"/>
<dbReference type="GO" id="GO:0004803">
    <property type="term" value="F:transposase activity"/>
    <property type="evidence" value="ECO:0007669"/>
    <property type="project" value="InterPro"/>
</dbReference>
<accession>A0A091APW5</accession>
<name>A0A091APW5_9GAMM</name>
<dbReference type="PANTHER" id="PTHR34322:SF2">
    <property type="entry name" value="TRANSPOSASE IS200-LIKE DOMAIN-CONTAINING PROTEIN"/>
    <property type="match status" value="1"/>
</dbReference>
<dbReference type="STRING" id="1121015.GCA_000420545_00445"/>
<keyword evidence="3" id="KW-1185">Reference proteome</keyword>
<dbReference type="InterPro" id="IPR036515">
    <property type="entry name" value="Transposase_17_sf"/>
</dbReference>
<evidence type="ECO:0000313" key="3">
    <source>
        <dbReference type="Proteomes" id="UP000029385"/>
    </source>
</evidence>
<protein>
    <recommendedName>
        <fullName evidence="1">Transposase IS200-like domain-containing protein</fullName>
    </recommendedName>
</protein>
<dbReference type="Gene3D" id="3.30.70.1290">
    <property type="entry name" value="Transposase IS200-like"/>
    <property type="match status" value="1"/>
</dbReference>
<feature type="domain" description="Transposase IS200-like" evidence="1">
    <location>
        <begin position="9"/>
        <end position="117"/>
    </location>
</feature>
<sequence length="230" mass="24992">MPLLTPACPPGTTWHLSFQGRRRHACLTTPGDFRQYLLRLRAVALRRACAVHAYALMPDRVQLLVTALLADSLRGLVHDQIRHGAGKYGSPWLSRHDCRAIDGEHHLLAAMRQVETAPVRAGLAACACVYPWSSHRANAEGQRDALLSPHRVYLALGRTTNERRAAYRGLCRESDDAALAARLAQAGSEHEAIGSAPFLPDACEDSTPVVFEPAPWPALPAAARGAMIDA</sequence>
<dbReference type="EMBL" id="AVCI01000045">
    <property type="protein sequence ID" value="KFN41406.1"/>
    <property type="molecule type" value="Genomic_DNA"/>
</dbReference>
<reference evidence="2 3" key="1">
    <citation type="submission" date="2013-09" db="EMBL/GenBank/DDBJ databases">
        <title>Genome sequencing of Arenimonas oryziterrae.</title>
        <authorList>
            <person name="Chen F."/>
            <person name="Wang G."/>
        </authorList>
    </citation>
    <scope>NUCLEOTIDE SEQUENCE [LARGE SCALE GENOMIC DNA]</scope>
    <source>
        <strain evidence="2 3">YC6267</strain>
    </source>
</reference>
<comment type="caution">
    <text evidence="2">The sequence shown here is derived from an EMBL/GenBank/DDBJ whole genome shotgun (WGS) entry which is preliminary data.</text>
</comment>
<proteinExistence type="predicted"/>
<organism evidence="2 3">
    <name type="scientific">Arenimonas oryziterrae DSM 21050 = YC6267</name>
    <dbReference type="NCBI Taxonomy" id="1121015"/>
    <lineage>
        <taxon>Bacteria</taxon>
        <taxon>Pseudomonadati</taxon>
        <taxon>Pseudomonadota</taxon>
        <taxon>Gammaproteobacteria</taxon>
        <taxon>Lysobacterales</taxon>
        <taxon>Lysobacteraceae</taxon>
        <taxon>Arenimonas</taxon>
    </lineage>
</organism>